<dbReference type="EMBL" id="FUEG01000014">
    <property type="protein sequence ID" value="SJL11323.1"/>
    <property type="molecule type" value="Genomic_DNA"/>
</dbReference>
<evidence type="ECO:0000313" key="1">
    <source>
        <dbReference type="EMBL" id="SJL11323.1"/>
    </source>
</evidence>
<gene>
    <name evidence="1" type="ORF">ARMOST_14726</name>
</gene>
<reference evidence="2" key="1">
    <citation type="journal article" date="2017" name="Nat. Ecol. Evol.">
        <title>Genome expansion and lineage-specific genetic innovations in the forest pathogenic fungi Armillaria.</title>
        <authorList>
            <person name="Sipos G."/>
            <person name="Prasanna A.N."/>
            <person name="Walter M.C."/>
            <person name="O'Connor E."/>
            <person name="Balint B."/>
            <person name="Krizsan K."/>
            <person name="Kiss B."/>
            <person name="Hess J."/>
            <person name="Varga T."/>
            <person name="Slot J."/>
            <person name="Riley R."/>
            <person name="Boka B."/>
            <person name="Rigling D."/>
            <person name="Barry K."/>
            <person name="Lee J."/>
            <person name="Mihaltcheva S."/>
            <person name="LaButti K."/>
            <person name="Lipzen A."/>
            <person name="Waldron R."/>
            <person name="Moloney N.M."/>
            <person name="Sperisen C."/>
            <person name="Kredics L."/>
            <person name="Vagvoelgyi C."/>
            <person name="Patrignani A."/>
            <person name="Fitzpatrick D."/>
            <person name="Nagy I."/>
            <person name="Doyle S."/>
            <person name="Anderson J.B."/>
            <person name="Grigoriev I.V."/>
            <person name="Gueldener U."/>
            <person name="Muensterkoetter M."/>
            <person name="Nagy L.G."/>
        </authorList>
    </citation>
    <scope>NUCLEOTIDE SEQUENCE [LARGE SCALE GENOMIC DNA]</scope>
    <source>
        <strain evidence="2">C18/9</strain>
    </source>
</reference>
<organism evidence="1 2">
    <name type="scientific">Armillaria ostoyae</name>
    <name type="common">Armillaria root rot fungus</name>
    <dbReference type="NCBI Taxonomy" id="47428"/>
    <lineage>
        <taxon>Eukaryota</taxon>
        <taxon>Fungi</taxon>
        <taxon>Dikarya</taxon>
        <taxon>Basidiomycota</taxon>
        <taxon>Agaricomycotina</taxon>
        <taxon>Agaricomycetes</taxon>
        <taxon>Agaricomycetidae</taxon>
        <taxon>Agaricales</taxon>
        <taxon>Marasmiineae</taxon>
        <taxon>Physalacriaceae</taxon>
        <taxon>Armillaria</taxon>
    </lineage>
</organism>
<dbReference type="AlphaFoldDB" id="A0A284RRF0"/>
<dbReference type="Proteomes" id="UP000219338">
    <property type="component" value="Unassembled WGS sequence"/>
</dbReference>
<accession>A0A284RRF0</accession>
<evidence type="ECO:0000313" key="2">
    <source>
        <dbReference type="Proteomes" id="UP000219338"/>
    </source>
</evidence>
<sequence length="110" mass="11974">MSRGSIAKVCHLHSNGEEEYPRQPTIERKCTTHEVTERVMNNGALMAANYASSKLTSYSPADACLVAKTLASYEIGAANTTKTNICMDAKQISGGNPSVAFRSFYYLLAF</sequence>
<protein>
    <submittedName>
        <fullName evidence="1">Uncharacterized protein</fullName>
    </submittedName>
</protein>
<proteinExistence type="predicted"/>
<keyword evidence="2" id="KW-1185">Reference proteome</keyword>
<name>A0A284RRF0_ARMOS</name>